<protein>
    <submittedName>
        <fullName evidence="2">Uncharacterized protein</fullName>
    </submittedName>
</protein>
<keyword evidence="3" id="KW-1185">Reference proteome</keyword>
<feature type="compositionally biased region" description="Polar residues" evidence="1">
    <location>
        <begin position="312"/>
        <end position="325"/>
    </location>
</feature>
<name>A0A212EMD6_DANPL</name>
<dbReference type="Proteomes" id="UP000007151">
    <property type="component" value="Unassembled WGS sequence"/>
</dbReference>
<evidence type="ECO:0000313" key="2">
    <source>
        <dbReference type="EMBL" id="OWR42636.1"/>
    </source>
</evidence>
<evidence type="ECO:0000256" key="1">
    <source>
        <dbReference type="SAM" id="MobiDB-lite"/>
    </source>
</evidence>
<feature type="region of interest" description="Disordered" evidence="1">
    <location>
        <begin position="288"/>
        <end position="325"/>
    </location>
</feature>
<accession>A0A212EMD6</accession>
<evidence type="ECO:0000313" key="3">
    <source>
        <dbReference type="Proteomes" id="UP000007151"/>
    </source>
</evidence>
<dbReference type="AlphaFoldDB" id="A0A212EMD6"/>
<gene>
    <name evidence="2" type="ORF">KGM_211973</name>
</gene>
<organism evidence="2 3">
    <name type="scientific">Danaus plexippus plexippus</name>
    <dbReference type="NCBI Taxonomy" id="278856"/>
    <lineage>
        <taxon>Eukaryota</taxon>
        <taxon>Metazoa</taxon>
        <taxon>Ecdysozoa</taxon>
        <taxon>Arthropoda</taxon>
        <taxon>Hexapoda</taxon>
        <taxon>Insecta</taxon>
        <taxon>Pterygota</taxon>
        <taxon>Neoptera</taxon>
        <taxon>Endopterygota</taxon>
        <taxon>Lepidoptera</taxon>
        <taxon>Glossata</taxon>
        <taxon>Ditrysia</taxon>
        <taxon>Papilionoidea</taxon>
        <taxon>Nymphalidae</taxon>
        <taxon>Danainae</taxon>
        <taxon>Danaini</taxon>
        <taxon>Danaina</taxon>
        <taxon>Danaus</taxon>
        <taxon>Danaus</taxon>
    </lineage>
</organism>
<sequence length="325" mass="36687">MSQLGEKWESTFSKLSHEQREVNYDRDEHTNSNTTAILTRLRFRLLAVLHGAPPTLAHEPSVITESWRRPVRDSLTGRDSLLTVTRGRAPRMCPAITSVPVLFRPCTFPYLTIRSCTSLYCERKGAHTVATRAGVARTPRPLISYSEARSFAARQIFPESFLAPTNSSSLRDTPPRYSRLLRSSLRVLKGYTNSTMRIVRLKCRPLYDVNSVNNKGQARSRLTDIHRQRAPGTLLKSKFTDTRPTRPVKNRSPLFRNRTEAGNNFTIRVVEAVHLTLEGRRSDIKVVPGTLTNNGHAPRAERPPEAIGGQRSEYNPQIKTSSSKN</sequence>
<comment type="caution">
    <text evidence="2">The sequence shown here is derived from an EMBL/GenBank/DDBJ whole genome shotgun (WGS) entry which is preliminary data.</text>
</comment>
<dbReference type="KEGG" id="dpl:KGM_211973"/>
<dbReference type="InParanoid" id="A0A212EMD6"/>
<dbReference type="EMBL" id="AGBW02013857">
    <property type="protein sequence ID" value="OWR42636.1"/>
    <property type="molecule type" value="Genomic_DNA"/>
</dbReference>
<reference evidence="2 3" key="1">
    <citation type="journal article" date="2011" name="Cell">
        <title>The monarch butterfly genome yields insights into long-distance migration.</title>
        <authorList>
            <person name="Zhan S."/>
            <person name="Merlin C."/>
            <person name="Boore J.L."/>
            <person name="Reppert S.M."/>
        </authorList>
    </citation>
    <scope>NUCLEOTIDE SEQUENCE [LARGE SCALE GENOMIC DNA]</scope>
    <source>
        <strain evidence="2">F-2</strain>
    </source>
</reference>
<proteinExistence type="predicted"/>